<dbReference type="InterPro" id="IPR050911">
    <property type="entry name" value="DRAM/TMEM150_Autophagy_Mod"/>
</dbReference>
<feature type="transmembrane region" description="Helical" evidence="6">
    <location>
        <begin position="54"/>
        <end position="73"/>
    </location>
</feature>
<dbReference type="PANTHER" id="PTHR21324:SF10">
    <property type="entry name" value="DNA DAMAGE-REGULATED AUTOPHAGY MODULATOR PROTEIN 2"/>
    <property type="match status" value="1"/>
</dbReference>
<dbReference type="GO" id="GO:0005764">
    <property type="term" value="C:lysosome"/>
    <property type="evidence" value="ECO:0007669"/>
    <property type="project" value="TreeGrafter"/>
</dbReference>
<name>A0A8C6YC37_NAJNA</name>
<keyword evidence="5 6" id="KW-0472">Membrane</keyword>
<dbReference type="GeneTree" id="ENSGT01030000234578"/>
<comment type="subcellular location">
    <subcellularLocation>
        <location evidence="1">Endomembrane system</location>
        <topology evidence="1">Multi-pass membrane protein</topology>
    </subcellularLocation>
</comment>
<feature type="transmembrane region" description="Helical" evidence="6">
    <location>
        <begin position="94"/>
        <end position="113"/>
    </location>
</feature>
<protein>
    <submittedName>
        <fullName evidence="8">DNA damage regulated autophagy modulator 2</fullName>
    </submittedName>
</protein>
<dbReference type="Ensembl" id="ENSNNAT00000028044.1">
    <property type="protein sequence ID" value="ENSNNAP00000026760.1"/>
    <property type="gene ID" value="ENSNNAG00000017351.1"/>
</dbReference>
<dbReference type="OrthoDB" id="191706at2759"/>
<evidence type="ECO:0000256" key="6">
    <source>
        <dbReference type="SAM" id="Phobius"/>
    </source>
</evidence>
<dbReference type="InterPro" id="IPR019402">
    <property type="entry name" value="CWH43_N"/>
</dbReference>
<dbReference type="GO" id="GO:0045494">
    <property type="term" value="P:photoreceptor cell maintenance"/>
    <property type="evidence" value="ECO:0007669"/>
    <property type="project" value="TreeGrafter"/>
</dbReference>
<gene>
    <name evidence="8" type="primary">DRAM2</name>
</gene>
<dbReference type="Pfam" id="PF10277">
    <property type="entry name" value="Frag1"/>
    <property type="match status" value="1"/>
</dbReference>
<dbReference type="GO" id="GO:0012505">
    <property type="term" value="C:endomembrane system"/>
    <property type="evidence" value="ECO:0007669"/>
    <property type="project" value="UniProtKB-SubCell"/>
</dbReference>
<dbReference type="GO" id="GO:0010506">
    <property type="term" value="P:regulation of autophagy"/>
    <property type="evidence" value="ECO:0007669"/>
    <property type="project" value="TreeGrafter"/>
</dbReference>
<keyword evidence="9" id="KW-1185">Reference proteome</keyword>
<accession>A0A8C6YC37</accession>
<feature type="transmembrane region" description="Helical" evidence="6">
    <location>
        <begin position="119"/>
        <end position="140"/>
    </location>
</feature>
<evidence type="ECO:0000256" key="4">
    <source>
        <dbReference type="ARBA" id="ARBA00022989"/>
    </source>
</evidence>
<evidence type="ECO:0000256" key="1">
    <source>
        <dbReference type="ARBA" id="ARBA00004127"/>
    </source>
</evidence>
<evidence type="ECO:0000313" key="8">
    <source>
        <dbReference type="Ensembl" id="ENSNNAP00000026760.1"/>
    </source>
</evidence>
<evidence type="ECO:0000259" key="7">
    <source>
        <dbReference type="Pfam" id="PF10277"/>
    </source>
</evidence>
<organism evidence="8 9">
    <name type="scientific">Naja naja</name>
    <name type="common">Indian cobra</name>
    <dbReference type="NCBI Taxonomy" id="35670"/>
    <lineage>
        <taxon>Eukaryota</taxon>
        <taxon>Metazoa</taxon>
        <taxon>Chordata</taxon>
        <taxon>Craniata</taxon>
        <taxon>Vertebrata</taxon>
        <taxon>Euteleostomi</taxon>
        <taxon>Lepidosauria</taxon>
        <taxon>Squamata</taxon>
        <taxon>Bifurcata</taxon>
        <taxon>Unidentata</taxon>
        <taxon>Episquamata</taxon>
        <taxon>Toxicofera</taxon>
        <taxon>Serpentes</taxon>
        <taxon>Colubroidea</taxon>
        <taxon>Elapidae</taxon>
        <taxon>Elapinae</taxon>
        <taxon>Naja</taxon>
    </lineage>
</organism>
<evidence type="ECO:0000256" key="5">
    <source>
        <dbReference type="ARBA" id="ARBA00023136"/>
    </source>
</evidence>
<reference evidence="8" key="1">
    <citation type="submission" date="2025-08" db="UniProtKB">
        <authorList>
            <consortium name="Ensembl"/>
        </authorList>
    </citation>
    <scope>IDENTIFICATION</scope>
</reference>
<proteinExistence type="inferred from homology"/>
<evidence type="ECO:0000256" key="3">
    <source>
        <dbReference type="ARBA" id="ARBA00022692"/>
    </source>
</evidence>
<evidence type="ECO:0000256" key="2">
    <source>
        <dbReference type="ARBA" id="ARBA00006565"/>
    </source>
</evidence>
<dbReference type="AlphaFoldDB" id="A0A8C6YC37"/>
<sequence>MWWFQQGLSFLPSALVILSSAACVFPYVIGVLLHHVDPLVPYISDIGTTPPERSLFGIMLCFTSLLSIATMYVRYKQVSALNPEEPKILRLNKAGLVIGMVSCFGICIVANFQGCTFHIIATVSEWSLFFTFVSFFLTFIRDFQKISLHVEIRLFGPNLYHTQEQLLEDDQGTPITGSI</sequence>
<keyword evidence="4 6" id="KW-1133">Transmembrane helix</keyword>
<feature type="domain" description="CWH43-like N-terminal" evidence="7">
    <location>
        <begin position="8"/>
        <end position="118"/>
    </location>
</feature>
<evidence type="ECO:0000313" key="9">
    <source>
        <dbReference type="Proteomes" id="UP000694559"/>
    </source>
</evidence>
<dbReference type="PANTHER" id="PTHR21324">
    <property type="entry name" value="FASTING-INDUCIBLE INTEGRAL MEMBRANE PROTEIN TM6P1-RELATED"/>
    <property type="match status" value="1"/>
</dbReference>
<dbReference type="Proteomes" id="UP000694559">
    <property type="component" value="Unplaced"/>
</dbReference>
<feature type="transmembrane region" description="Helical" evidence="6">
    <location>
        <begin position="12"/>
        <end position="34"/>
    </location>
</feature>
<keyword evidence="3 6" id="KW-0812">Transmembrane</keyword>
<comment type="similarity">
    <text evidence="2">Belongs to the DRAM/TMEM150 family.</text>
</comment>
<reference evidence="8" key="2">
    <citation type="submission" date="2025-09" db="UniProtKB">
        <authorList>
            <consortium name="Ensembl"/>
        </authorList>
    </citation>
    <scope>IDENTIFICATION</scope>
</reference>